<proteinExistence type="predicted"/>
<accession>A0ABW7G6Q0</accession>
<feature type="signal peptide" evidence="1">
    <location>
        <begin position="1"/>
        <end position="17"/>
    </location>
</feature>
<feature type="chain" id="PRO_5047267298" evidence="1">
    <location>
        <begin position="18"/>
        <end position="430"/>
    </location>
</feature>
<dbReference type="RefSeq" id="WP_394488497.1">
    <property type="nucleotide sequence ID" value="NZ_JBIGIA010000008.1"/>
</dbReference>
<dbReference type="Gene3D" id="2.30.30.40">
    <property type="entry name" value="SH3 Domains"/>
    <property type="match status" value="1"/>
</dbReference>
<feature type="domain" description="SH3b" evidence="2">
    <location>
        <begin position="29"/>
        <end position="74"/>
    </location>
</feature>
<evidence type="ECO:0000256" key="1">
    <source>
        <dbReference type="SAM" id="SignalP"/>
    </source>
</evidence>
<organism evidence="3 4">
    <name type="scientific">Pelomonas nitida</name>
    <dbReference type="NCBI Taxonomy" id="3299027"/>
    <lineage>
        <taxon>Bacteria</taxon>
        <taxon>Pseudomonadati</taxon>
        <taxon>Pseudomonadota</taxon>
        <taxon>Betaproteobacteria</taxon>
        <taxon>Burkholderiales</taxon>
        <taxon>Sphaerotilaceae</taxon>
        <taxon>Roseateles</taxon>
    </lineage>
</organism>
<comment type="caution">
    <text evidence="3">The sequence shown here is derived from an EMBL/GenBank/DDBJ whole genome shotgun (WGS) entry which is preliminary data.</text>
</comment>
<protein>
    <submittedName>
        <fullName evidence="3">SH3 domain-containing protein</fullName>
    </submittedName>
</protein>
<evidence type="ECO:0000259" key="2">
    <source>
        <dbReference type="Pfam" id="PF08239"/>
    </source>
</evidence>
<dbReference type="EMBL" id="JBIGIA010000008">
    <property type="protein sequence ID" value="MFG6457638.1"/>
    <property type="molecule type" value="Genomic_DNA"/>
</dbReference>
<name>A0ABW7G6Q0_9BURK</name>
<evidence type="ECO:0000313" key="3">
    <source>
        <dbReference type="EMBL" id="MFG6457638.1"/>
    </source>
</evidence>
<keyword evidence="1" id="KW-0732">Signal</keyword>
<reference evidence="3 4" key="1">
    <citation type="submission" date="2024-09" db="EMBL/GenBank/DDBJ databases">
        <title>Novel species of the genus Pelomonas and Roseateles isolated from streams.</title>
        <authorList>
            <person name="Lu H."/>
        </authorList>
    </citation>
    <scope>NUCLEOTIDE SEQUENCE [LARGE SCALE GENOMIC DNA]</scope>
    <source>
        <strain evidence="3 4">BYS96W</strain>
    </source>
</reference>
<evidence type="ECO:0000313" key="4">
    <source>
        <dbReference type="Proteomes" id="UP001606305"/>
    </source>
</evidence>
<gene>
    <name evidence="3" type="ORF">ACG00X_12425</name>
</gene>
<dbReference type="Proteomes" id="UP001606305">
    <property type="component" value="Unassembled WGS sequence"/>
</dbReference>
<keyword evidence="4" id="KW-1185">Reference proteome</keyword>
<dbReference type="Pfam" id="PF08239">
    <property type="entry name" value="SH3_3"/>
    <property type="match status" value="1"/>
</dbReference>
<sequence length="430" mass="45329">MRAAALALVALAGAAQAQTGPHFIHGSWVNVREAAAPTARAVEQLTTNTPVDVSARQGDWCQLTYGAGKTGFVACSLLGPKPLTLAEAGSNAARAFWVAPSPNRLAAYGLSLPAPAALRLDVLVKTVQAGQTVRFPAVAEFEAAKKRMKAGVTLDPALEIRRPAAVDIAAVLRGYAIRPAAIRPSLFRTHESVALVSEADADGLAAVAGSKVSLTPTELPNGWFSRHNGPEIEGLTGFWDVGRAELAFDPPAPVYTVMANGLVSAVALRRLPFEVGGEGHYCGAHYPGKSLPYAAEVIWGGGTAGLDSAPLRGYPPLKEGSEALVSLAVAGKPLAPSAKVRTRSEPVTGLQQPNVSDMPREVVEQVKALKPRLVLREIDLDADGVADVLQIESPLAIGNINLEVVLQRRWFVNINGQWFAAGTWEDQDCT</sequence>
<dbReference type="InterPro" id="IPR003646">
    <property type="entry name" value="SH3-like_bac-type"/>
</dbReference>